<evidence type="ECO:0000256" key="1">
    <source>
        <dbReference type="ARBA" id="ARBA00006576"/>
    </source>
</evidence>
<dbReference type="EMBL" id="JYDL01000036">
    <property type="protein sequence ID" value="KRX21857.1"/>
    <property type="molecule type" value="Genomic_DNA"/>
</dbReference>
<dbReference type="PROSITE" id="PS51747">
    <property type="entry name" value="CYT_DCMP_DEAMINASES_2"/>
    <property type="match status" value="1"/>
</dbReference>
<dbReference type="GO" id="GO:0047974">
    <property type="term" value="F:guanosine deaminase activity"/>
    <property type="evidence" value="ECO:0007669"/>
    <property type="project" value="TreeGrafter"/>
</dbReference>
<evidence type="ECO:0000313" key="7">
    <source>
        <dbReference type="Proteomes" id="UP000054630"/>
    </source>
</evidence>
<reference evidence="6 7" key="1">
    <citation type="submission" date="2015-01" db="EMBL/GenBank/DDBJ databases">
        <title>Evolution of Trichinella species and genotypes.</title>
        <authorList>
            <person name="Korhonen P.K."/>
            <person name="Edoardo P."/>
            <person name="Giuseppe L.R."/>
            <person name="Gasser R.B."/>
        </authorList>
    </citation>
    <scope>NUCLEOTIDE SEQUENCE [LARGE SCALE GENOMIC DNA]</scope>
    <source>
        <strain evidence="6">ISS37</strain>
    </source>
</reference>
<comment type="caution">
    <text evidence="6">The sequence shown here is derived from an EMBL/GenBank/DDBJ whole genome shotgun (WGS) entry which is preliminary data.</text>
</comment>
<proteinExistence type="inferred from homology"/>
<organism evidence="6 7">
    <name type="scientific">Trichinella nelsoni</name>
    <dbReference type="NCBI Taxonomy" id="6336"/>
    <lineage>
        <taxon>Eukaryota</taxon>
        <taxon>Metazoa</taxon>
        <taxon>Ecdysozoa</taxon>
        <taxon>Nematoda</taxon>
        <taxon>Enoplea</taxon>
        <taxon>Dorylaimia</taxon>
        <taxon>Trichinellida</taxon>
        <taxon>Trichinellidae</taxon>
        <taxon>Trichinella</taxon>
    </lineage>
</organism>
<keyword evidence="7" id="KW-1185">Reference proteome</keyword>
<comment type="similarity">
    <text evidence="1">Belongs to the cytidine and deoxycytidylate deaminase family.</text>
</comment>
<dbReference type="SUPFAM" id="SSF53927">
    <property type="entry name" value="Cytidine deaminase-like"/>
    <property type="match status" value="1"/>
</dbReference>
<dbReference type="InterPro" id="IPR002125">
    <property type="entry name" value="CMP_dCMP_dom"/>
</dbReference>
<dbReference type="InterPro" id="IPR016193">
    <property type="entry name" value="Cytidine_deaminase-like"/>
</dbReference>
<evidence type="ECO:0000256" key="3">
    <source>
        <dbReference type="ARBA" id="ARBA00022801"/>
    </source>
</evidence>
<evidence type="ECO:0000313" key="6">
    <source>
        <dbReference type="EMBL" id="KRX21857.1"/>
    </source>
</evidence>
<dbReference type="Pfam" id="PF00383">
    <property type="entry name" value="dCMP_cyt_deam_1"/>
    <property type="match status" value="1"/>
</dbReference>
<evidence type="ECO:0000256" key="4">
    <source>
        <dbReference type="ARBA" id="ARBA00022833"/>
    </source>
</evidence>
<dbReference type="GO" id="GO:0006152">
    <property type="term" value="P:purine nucleoside catabolic process"/>
    <property type="evidence" value="ECO:0007669"/>
    <property type="project" value="TreeGrafter"/>
</dbReference>
<dbReference type="AlphaFoldDB" id="A0A0V0S556"/>
<name>A0A0V0S556_9BILA</name>
<keyword evidence="2" id="KW-0479">Metal-binding</keyword>
<dbReference type="CDD" id="cd01285">
    <property type="entry name" value="nucleoside_deaminase"/>
    <property type="match status" value="1"/>
</dbReference>
<sequence>MTADSKENTEALLKMACQEAERGVESDDGGPFGALVVKNGRVLAIGHNEVLLTNDPTAHAEVTVIRRAAAALGHWNLAGCELYTSCKPCPMCLGAALWSGIEKIYYSLSEEDAAAAGFRDKAFYDLLSDSSSLNAYMEHVPVEGMENAMQMWINKENKEQY</sequence>
<accession>A0A0V0S556</accession>
<feature type="domain" description="CMP/dCMP-type deaminase" evidence="5">
    <location>
        <begin position="7"/>
        <end position="134"/>
    </location>
</feature>
<protein>
    <submittedName>
        <fullName evidence="6">Guanine deaminase</fullName>
    </submittedName>
</protein>
<dbReference type="GO" id="GO:0046872">
    <property type="term" value="F:metal ion binding"/>
    <property type="evidence" value="ECO:0007669"/>
    <property type="project" value="UniProtKB-KW"/>
</dbReference>
<gene>
    <name evidence="6" type="primary">guaD</name>
    <name evidence="6" type="ORF">T07_10795</name>
</gene>
<dbReference type="Gene3D" id="3.40.140.10">
    <property type="entry name" value="Cytidine Deaminase, domain 2"/>
    <property type="match status" value="1"/>
</dbReference>
<dbReference type="OrthoDB" id="408702at2759"/>
<dbReference type="PANTHER" id="PTHR11079:SF161">
    <property type="entry name" value="CMP_DCMP-TYPE DEAMINASE DOMAIN-CONTAINING PROTEIN"/>
    <property type="match status" value="1"/>
</dbReference>
<keyword evidence="4" id="KW-0862">Zinc</keyword>
<evidence type="ECO:0000259" key="5">
    <source>
        <dbReference type="PROSITE" id="PS51747"/>
    </source>
</evidence>
<dbReference type="FunFam" id="3.40.140.10:FF:000011">
    <property type="entry name" value="tRNA-specific adenosine deaminase"/>
    <property type="match status" value="1"/>
</dbReference>
<dbReference type="Proteomes" id="UP000054630">
    <property type="component" value="Unassembled WGS sequence"/>
</dbReference>
<keyword evidence="3" id="KW-0378">Hydrolase</keyword>
<dbReference type="PANTHER" id="PTHR11079">
    <property type="entry name" value="CYTOSINE DEAMINASE FAMILY MEMBER"/>
    <property type="match status" value="1"/>
</dbReference>
<evidence type="ECO:0000256" key="2">
    <source>
        <dbReference type="ARBA" id="ARBA00022723"/>
    </source>
</evidence>
<dbReference type="STRING" id="6336.A0A0V0S556"/>